<dbReference type="EMBL" id="BMIR01000001">
    <property type="protein sequence ID" value="GGE27307.1"/>
    <property type="molecule type" value="Genomic_DNA"/>
</dbReference>
<dbReference type="RefSeq" id="WP_188687974.1">
    <property type="nucleotide sequence ID" value="NZ_BMIR01000001.1"/>
</dbReference>
<evidence type="ECO:0000313" key="3">
    <source>
        <dbReference type="EMBL" id="GGE27307.1"/>
    </source>
</evidence>
<organism evidence="3 4">
    <name type="scientific">Pullulanibacillus camelliae</name>
    <dbReference type="NCBI Taxonomy" id="1707096"/>
    <lineage>
        <taxon>Bacteria</taxon>
        <taxon>Bacillati</taxon>
        <taxon>Bacillota</taxon>
        <taxon>Bacilli</taxon>
        <taxon>Bacillales</taxon>
        <taxon>Sporolactobacillaceae</taxon>
        <taxon>Pullulanibacillus</taxon>
    </lineage>
</organism>
<sequence length="234" mass="24025">MFKKVRKFIPAVILFGALLSANSAFAASSGTITGGTLNFASNTDQNALTEGSNVTSSNSLVGFGSIGTVDVTEQFSTINTNDYLRIDDNRGTNEGWQIKVSASDLTANVEDKTTGKTGDTVQITLPIGSVLKANTASLSNIAGSMEGITSQTGATSLSPSGVALVTADKGYGAGAYSANVTYALSLPNYLPADATLTPSDATDSKFANVTDPTRIGMFAGDYSTTIQYAVTVAP</sequence>
<gene>
    <name evidence="3" type="ORF">GCM10011391_02080</name>
</gene>
<proteinExistence type="predicted"/>
<name>A0A8J2VJA1_9BACL</name>
<comment type="caution">
    <text evidence="3">The sequence shown here is derived from an EMBL/GenBank/DDBJ whole genome shotgun (WGS) entry which is preliminary data.</text>
</comment>
<evidence type="ECO:0000313" key="4">
    <source>
        <dbReference type="Proteomes" id="UP000628775"/>
    </source>
</evidence>
<keyword evidence="1" id="KW-0732">Signal</keyword>
<dbReference type="Proteomes" id="UP000628775">
    <property type="component" value="Unassembled WGS sequence"/>
</dbReference>
<dbReference type="Pfam" id="PF13731">
    <property type="entry name" value="WxL"/>
    <property type="match status" value="1"/>
</dbReference>
<reference evidence="3" key="1">
    <citation type="journal article" date="2014" name="Int. J. Syst. Evol. Microbiol.">
        <title>Complete genome sequence of Corynebacterium casei LMG S-19264T (=DSM 44701T), isolated from a smear-ripened cheese.</title>
        <authorList>
            <consortium name="US DOE Joint Genome Institute (JGI-PGF)"/>
            <person name="Walter F."/>
            <person name="Albersmeier A."/>
            <person name="Kalinowski J."/>
            <person name="Ruckert C."/>
        </authorList>
    </citation>
    <scope>NUCLEOTIDE SEQUENCE</scope>
    <source>
        <strain evidence="3">CGMCC 1.15371</strain>
    </source>
</reference>
<reference evidence="3" key="2">
    <citation type="submission" date="2020-09" db="EMBL/GenBank/DDBJ databases">
        <authorList>
            <person name="Sun Q."/>
            <person name="Zhou Y."/>
        </authorList>
    </citation>
    <scope>NUCLEOTIDE SEQUENCE</scope>
    <source>
        <strain evidence="3">CGMCC 1.15371</strain>
    </source>
</reference>
<dbReference type="InterPro" id="IPR027994">
    <property type="entry name" value="WxL_dom"/>
</dbReference>
<feature type="chain" id="PRO_5035144425" description="WxL domain-containing protein" evidence="1">
    <location>
        <begin position="27"/>
        <end position="234"/>
    </location>
</feature>
<feature type="signal peptide" evidence="1">
    <location>
        <begin position="1"/>
        <end position="26"/>
    </location>
</feature>
<evidence type="ECO:0000256" key="1">
    <source>
        <dbReference type="SAM" id="SignalP"/>
    </source>
</evidence>
<keyword evidence="4" id="KW-1185">Reference proteome</keyword>
<accession>A0A8J2VJA1</accession>
<evidence type="ECO:0000259" key="2">
    <source>
        <dbReference type="Pfam" id="PF13731"/>
    </source>
</evidence>
<feature type="domain" description="WxL" evidence="2">
    <location>
        <begin position="71"/>
        <end position="181"/>
    </location>
</feature>
<dbReference type="AlphaFoldDB" id="A0A8J2VJA1"/>
<protein>
    <recommendedName>
        <fullName evidence="2">WxL domain-containing protein</fullName>
    </recommendedName>
</protein>